<keyword evidence="4 6" id="KW-0482">Metalloprotease</keyword>
<name>K8W531_9GAMM</name>
<sequence>MVKQYVKNQKVNESNWLIGENIFMNKYNAKAIRSMSNPGSAYYLSPKVKDKQVGHMKDYVHLPLDEEHDNGGVHIYSGIPNRAFYLLATALGGYSWEIAGKIWIKTLFDKRLTPQSDFLQFAIANIETAQTMYGSQIANLTQQSWEAVGLYFNRQQSLSAHK</sequence>
<dbReference type="GO" id="GO:0004222">
    <property type="term" value="F:metalloendopeptidase activity"/>
    <property type="evidence" value="ECO:0007669"/>
    <property type="project" value="InterPro"/>
</dbReference>
<dbReference type="PATRIC" id="fig|1141660.3.peg.2405"/>
<dbReference type="Proteomes" id="UP000010290">
    <property type="component" value="Chromosome"/>
</dbReference>
<proteinExistence type="predicted"/>
<dbReference type="RefSeq" id="WP_008916178.1">
    <property type="nucleotide sequence ID" value="NZ_CM001773.1"/>
</dbReference>
<keyword evidence="1 6" id="KW-0645">Protease</keyword>
<evidence type="ECO:0000256" key="2">
    <source>
        <dbReference type="ARBA" id="ARBA00022801"/>
    </source>
</evidence>
<dbReference type="PANTHER" id="PTHR43579">
    <property type="match status" value="1"/>
</dbReference>
<dbReference type="InterPro" id="IPR001570">
    <property type="entry name" value="Peptidase_M4_C_domain"/>
</dbReference>
<evidence type="ECO:0000313" key="7">
    <source>
        <dbReference type="Proteomes" id="UP000010290"/>
    </source>
</evidence>
<evidence type="ECO:0000259" key="5">
    <source>
        <dbReference type="Pfam" id="PF02868"/>
    </source>
</evidence>
<protein>
    <submittedName>
        <fullName evidence="6">Extracellular metalloprotease</fullName>
    </submittedName>
</protein>
<dbReference type="PANTHER" id="PTHR43579:SF1">
    <property type="entry name" value="NEUTRAL METALLOPROTEINASE"/>
    <property type="match status" value="1"/>
</dbReference>
<organism evidence="6 7">
    <name type="scientific">Providencia sneebia DSM 19967</name>
    <dbReference type="NCBI Taxonomy" id="1141660"/>
    <lineage>
        <taxon>Bacteria</taxon>
        <taxon>Pseudomonadati</taxon>
        <taxon>Pseudomonadota</taxon>
        <taxon>Gammaproteobacteria</taxon>
        <taxon>Enterobacterales</taxon>
        <taxon>Morganellaceae</taxon>
        <taxon>Providencia</taxon>
    </lineage>
</organism>
<gene>
    <name evidence="6" type="ORF">OO7_12054</name>
</gene>
<evidence type="ECO:0000256" key="4">
    <source>
        <dbReference type="ARBA" id="ARBA00023049"/>
    </source>
</evidence>
<dbReference type="Gene3D" id="1.10.390.10">
    <property type="entry name" value="Neutral Protease Domain 2"/>
    <property type="match status" value="1"/>
</dbReference>
<reference evidence="6 7" key="1">
    <citation type="journal article" date="2012" name="BMC Genomics">
        <title>Comparative genomics of bacteria in the genus Providencia isolated from wild Drosophila melanogaster.</title>
        <authorList>
            <person name="Galac M.R."/>
            <person name="Lazzaro B.P."/>
        </authorList>
    </citation>
    <scope>NUCLEOTIDE SEQUENCE [LARGE SCALE GENOMIC DNA]</scope>
    <source>
        <strain evidence="6 7">DSM 19967</strain>
    </source>
</reference>
<feature type="domain" description="Peptidase M4 C-terminal" evidence="5">
    <location>
        <begin position="1"/>
        <end position="149"/>
    </location>
</feature>
<accession>K8W531</accession>
<keyword evidence="2" id="KW-0378">Hydrolase</keyword>
<keyword evidence="7" id="KW-1185">Reference proteome</keyword>
<dbReference type="SUPFAM" id="SSF55486">
    <property type="entry name" value="Metalloproteases ('zincins'), catalytic domain"/>
    <property type="match status" value="1"/>
</dbReference>
<dbReference type="EMBL" id="AKKN01000010">
    <property type="protein sequence ID" value="EKT55708.1"/>
    <property type="molecule type" value="Genomic_DNA"/>
</dbReference>
<keyword evidence="3" id="KW-0862">Zinc</keyword>
<comment type="caution">
    <text evidence="6">The sequence shown here is derived from an EMBL/GenBank/DDBJ whole genome shotgun (WGS) entry which is preliminary data.</text>
</comment>
<dbReference type="InterPro" id="IPR052759">
    <property type="entry name" value="Metalloprotease_M4"/>
</dbReference>
<dbReference type="AlphaFoldDB" id="K8W531"/>
<dbReference type="GO" id="GO:0006508">
    <property type="term" value="P:proteolysis"/>
    <property type="evidence" value="ECO:0007669"/>
    <property type="project" value="UniProtKB-KW"/>
</dbReference>
<evidence type="ECO:0000256" key="3">
    <source>
        <dbReference type="ARBA" id="ARBA00022833"/>
    </source>
</evidence>
<evidence type="ECO:0000313" key="6">
    <source>
        <dbReference type="EMBL" id="EKT55708.1"/>
    </source>
</evidence>
<evidence type="ECO:0000256" key="1">
    <source>
        <dbReference type="ARBA" id="ARBA00022670"/>
    </source>
</evidence>
<dbReference type="InterPro" id="IPR027268">
    <property type="entry name" value="Peptidase_M4/M1_CTD_sf"/>
</dbReference>
<dbReference type="HOGENOM" id="CLU_008590_2_0_6"/>
<dbReference type="Pfam" id="PF02868">
    <property type="entry name" value="Peptidase_M4_C"/>
    <property type="match status" value="1"/>
</dbReference>